<name>A0A388TB58_TERA1</name>
<evidence type="ECO:0000313" key="2">
    <source>
        <dbReference type="Proteomes" id="UP000269352"/>
    </source>
</evidence>
<proteinExistence type="predicted"/>
<evidence type="ECO:0000313" key="1">
    <source>
        <dbReference type="EMBL" id="GBR73964.1"/>
    </source>
</evidence>
<protein>
    <submittedName>
        <fullName evidence="1">Uncharacterized protein</fullName>
    </submittedName>
</protein>
<comment type="caution">
    <text evidence="1">The sequence shown here is derived from an EMBL/GenBank/DDBJ whole genome shotgun (WGS) entry which is preliminary data.</text>
</comment>
<keyword evidence="2" id="KW-1185">Reference proteome</keyword>
<gene>
    <name evidence="1" type="ORF">NO1_1219</name>
</gene>
<dbReference type="Proteomes" id="UP000269352">
    <property type="component" value="Unassembled WGS sequence"/>
</dbReference>
<accession>A0A388TB58</accession>
<sequence>MAWDSDIDIGFDCLCLQERYGSGDVWEDKNHKEHKMSQMDKRYMQNCINYLLRKLKTEELLDCCKEYIEERIYTLESFL</sequence>
<dbReference type="EMBL" id="BGZN01000025">
    <property type="protein sequence ID" value="GBR73964.1"/>
    <property type="molecule type" value="Genomic_DNA"/>
</dbReference>
<reference evidence="1 2" key="1">
    <citation type="journal article" date="2019" name="ISME J.">
        <title>Genome analyses of uncultured TG2/ZB3 bacteria in 'Margulisbacteria' specifically attached to ectosymbiotic spirochetes of protists in the termite gut.</title>
        <authorList>
            <person name="Utami Y.D."/>
            <person name="Kuwahara H."/>
            <person name="Igai K."/>
            <person name="Murakami T."/>
            <person name="Sugaya K."/>
            <person name="Morikawa T."/>
            <person name="Nagura Y."/>
            <person name="Yuki M."/>
            <person name="Deevong P."/>
            <person name="Inoue T."/>
            <person name="Kihara K."/>
            <person name="Lo N."/>
            <person name="Yamada A."/>
            <person name="Ohkuma M."/>
            <person name="Hongoh Y."/>
        </authorList>
    </citation>
    <scope>NUCLEOTIDE SEQUENCE [LARGE SCALE GENOMIC DNA]</scope>
    <source>
        <strain evidence="1">NkOx7-01</strain>
    </source>
</reference>
<organism evidence="1 2">
    <name type="scientific">Termititenax aidoneus</name>
    <dbReference type="NCBI Taxonomy" id="2218524"/>
    <lineage>
        <taxon>Bacteria</taxon>
        <taxon>Bacillati</taxon>
        <taxon>Candidatus Margulisiibacteriota</taxon>
        <taxon>Candidatus Termititenacia</taxon>
        <taxon>Candidatus Termititenacales</taxon>
        <taxon>Candidatus Termititenacaceae</taxon>
        <taxon>Candidatus Termititenax</taxon>
    </lineage>
</organism>
<dbReference type="AlphaFoldDB" id="A0A388TB58"/>